<proteinExistence type="inferred from homology"/>
<evidence type="ECO:0000256" key="7">
    <source>
        <dbReference type="SAM" id="MobiDB-lite"/>
    </source>
</evidence>
<accession>A0ABD1K1Q3</accession>
<evidence type="ECO:0000256" key="6">
    <source>
        <dbReference type="PIRSR" id="PIRSR621116-50"/>
    </source>
</evidence>
<feature type="compositionally biased region" description="Basic and acidic residues" evidence="7">
    <location>
        <begin position="107"/>
        <end position="119"/>
    </location>
</feature>
<dbReference type="Pfam" id="PF00214">
    <property type="entry name" value="Calc_CGRP_IAPP"/>
    <property type="match status" value="1"/>
</dbReference>
<feature type="disulfide bond" evidence="6">
    <location>
        <begin position="253"/>
        <end position="258"/>
    </location>
</feature>
<dbReference type="AlphaFoldDB" id="A0ABD1K1Q3"/>
<comment type="similarity">
    <text evidence="2">Belongs to the adrenomedullin family.</text>
</comment>
<evidence type="ECO:0000256" key="4">
    <source>
        <dbReference type="ARBA" id="ARBA00022729"/>
    </source>
</evidence>
<keyword evidence="3" id="KW-0964">Secreted</keyword>
<name>A0ABD1K1Q3_9TELE</name>
<feature type="compositionally biased region" description="Basic residues" evidence="7">
    <location>
        <begin position="319"/>
        <end position="331"/>
    </location>
</feature>
<feature type="region of interest" description="Disordered" evidence="7">
    <location>
        <begin position="310"/>
        <end position="331"/>
    </location>
</feature>
<dbReference type="InterPro" id="IPR051665">
    <property type="entry name" value="Adrenomedullin-reg_peptide"/>
</dbReference>
<protein>
    <recommendedName>
        <fullName evidence="10">Adrenomedullin</fullName>
    </recommendedName>
</protein>
<sequence length="331" mass="38732">MMFCQSLLSQLASSRRTFANASCCSEERRGEERRGGERRGEKKERREGGETGQERRRKVRTGQERRGEKRSGEQRRGEERKGEERREEKRREEEEKRREEKRRREVRRGEEKKGEETRGEVLWKHAAMMQHQRTGVLTTKSLSGDEHKLLPRRKQTNLQRPAKMKLFLQSALLWCVLATLACCSRSTQAELSAESRKRLSVWLQSLVRKDIHRRLSEREEGSVDRLEDSRSSKPLPTHLRIKRTLNSMKPSGCNLVTCSVHELAHRLHSINKHKPDSVPLDKMGANGYGRRRRRSLEQLFPTLTSLRSWTQLSGERSSSRRSRRGTASRRT</sequence>
<dbReference type="GO" id="GO:0005576">
    <property type="term" value="C:extracellular region"/>
    <property type="evidence" value="ECO:0007669"/>
    <property type="project" value="UniProtKB-SubCell"/>
</dbReference>
<evidence type="ECO:0000313" key="8">
    <source>
        <dbReference type="EMBL" id="KAL2093053.1"/>
    </source>
</evidence>
<evidence type="ECO:0000256" key="2">
    <source>
        <dbReference type="ARBA" id="ARBA00010575"/>
    </source>
</evidence>
<feature type="compositionally biased region" description="Basic and acidic residues" evidence="7">
    <location>
        <begin position="61"/>
        <end position="98"/>
    </location>
</feature>
<comment type="caution">
    <text evidence="8">The sequence shown here is derived from an EMBL/GenBank/DDBJ whole genome shotgun (WGS) entry which is preliminary data.</text>
</comment>
<evidence type="ECO:0000256" key="3">
    <source>
        <dbReference type="ARBA" id="ARBA00022525"/>
    </source>
</evidence>
<keyword evidence="4" id="KW-0732">Signal</keyword>
<comment type="subcellular location">
    <subcellularLocation>
        <location evidence="1">Secreted</location>
    </subcellularLocation>
</comment>
<evidence type="ECO:0000256" key="5">
    <source>
        <dbReference type="ARBA" id="ARBA00023157"/>
    </source>
</evidence>
<feature type="compositionally biased region" description="Basic and acidic residues" evidence="7">
    <location>
        <begin position="25"/>
        <end position="54"/>
    </location>
</feature>
<evidence type="ECO:0008006" key="10">
    <source>
        <dbReference type="Google" id="ProtNLM"/>
    </source>
</evidence>
<feature type="region of interest" description="Disordered" evidence="7">
    <location>
        <begin position="16"/>
        <end position="119"/>
    </location>
</feature>
<dbReference type="PANTHER" id="PTHR23414">
    <property type="entry name" value="ADRENOMEDULLIN, ADM"/>
    <property type="match status" value="1"/>
</dbReference>
<feature type="region of interest" description="Disordered" evidence="7">
    <location>
        <begin position="274"/>
        <end position="294"/>
    </location>
</feature>
<dbReference type="EMBL" id="JBHFQA010000009">
    <property type="protein sequence ID" value="KAL2093053.1"/>
    <property type="molecule type" value="Genomic_DNA"/>
</dbReference>
<dbReference type="InterPro" id="IPR021116">
    <property type="entry name" value="Calcitonin/adrenomedullin"/>
</dbReference>
<keyword evidence="9" id="KW-1185">Reference proteome</keyword>
<keyword evidence="5 6" id="KW-1015">Disulfide bond</keyword>
<dbReference type="Proteomes" id="UP001591681">
    <property type="component" value="Unassembled WGS sequence"/>
</dbReference>
<evidence type="ECO:0000256" key="1">
    <source>
        <dbReference type="ARBA" id="ARBA00004613"/>
    </source>
</evidence>
<evidence type="ECO:0000313" key="9">
    <source>
        <dbReference type="Proteomes" id="UP001591681"/>
    </source>
</evidence>
<reference evidence="8 9" key="1">
    <citation type="submission" date="2024-09" db="EMBL/GenBank/DDBJ databases">
        <title>A chromosome-level genome assembly of Gray's grenadier anchovy, Coilia grayii.</title>
        <authorList>
            <person name="Fu Z."/>
        </authorList>
    </citation>
    <scope>NUCLEOTIDE SEQUENCE [LARGE SCALE GENOMIC DNA]</scope>
    <source>
        <strain evidence="8">G4</strain>
        <tissue evidence="8">Muscle</tissue>
    </source>
</reference>
<gene>
    <name evidence="8" type="ORF">ACEWY4_010365</name>
</gene>
<dbReference type="PANTHER" id="PTHR23414:SF3">
    <property type="entry name" value="PRO-ADRENOMEDULLIN"/>
    <property type="match status" value="1"/>
</dbReference>
<organism evidence="8 9">
    <name type="scientific">Coilia grayii</name>
    <name type="common">Gray's grenadier anchovy</name>
    <dbReference type="NCBI Taxonomy" id="363190"/>
    <lineage>
        <taxon>Eukaryota</taxon>
        <taxon>Metazoa</taxon>
        <taxon>Chordata</taxon>
        <taxon>Craniata</taxon>
        <taxon>Vertebrata</taxon>
        <taxon>Euteleostomi</taxon>
        <taxon>Actinopterygii</taxon>
        <taxon>Neopterygii</taxon>
        <taxon>Teleostei</taxon>
        <taxon>Clupei</taxon>
        <taxon>Clupeiformes</taxon>
        <taxon>Clupeoidei</taxon>
        <taxon>Engraulidae</taxon>
        <taxon>Coilinae</taxon>
        <taxon>Coilia</taxon>
    </lineage>
</organism>